<keyword evidence="2 4" id="KW-0012">Acyltransferase</keyword>
<dbReference type="Pfam" id="PF00583">
    <property type="entry name" value="Acetyltransf_1"/>
    <property type="match status" value="1"/>
</dbReference>
<dbReference type="GO" id="GO:0016746">
    <property type="term" value="F:acyltransferase activity"/>
    <property type="evidence" value="ECO:0007669"/>
    <property type="project" value="UniProtKB-KW"/>
</dbReference>
<dbReference type="PANTHER" id="PTHR43877:SF5">
    <property type="entry name" value="BLL8307 PROTEIN"/>
    <property type="match status" value="1"/>
</dbReference>
<dbReference type="EC" id="2.3.-.-" evidence="4"/>
<dbReference type="InterPro" id="IPR000182">
    <property type="entry name" value="GNAT_dom"/>
</dbReference>
<evidence type="ECO:0000313" key="5">
    <source>
        <dbReference type="Proteomes" id="UP001596496"/>
    </source>
</evidence>
<dbReference type="PANTHER" id="PTHR43877">
    <property type="entry name" value="AMINOALKYLPHOSPHONATE N-ACETYLTRANSFERASE-RELATED-RELATED"/>
    <property type="match status" value="1"/>
</dbReference>
<dbReference type="InterPro" id="IPR050832">
    <property type="entry name" value="Bact_Acetyltransf"/>
</dbReference>
<evidence type="ECO:0000256" key="2">
    <source>
        <dbReference type="ARBA" id="ARBA00023315"/>
    </source>
</evidence>
<proteinExistence type="predicted"/>
<dbReference type="Proteomes" id="UP001596496">
    <property type="component" value="Unassembled WGS sequence"/>
</dbReference>
<dbReference type="RefSeq" id="WP_380827195.1">
    <property type="nucleotide sequence ID" value="NZ_JBHTCG010000009.1"/>
</dbReference>
<dbReference type="Gene3D" id="3.40.630.30">
    <property type="match status" value="1"/>
</dbReference>
<protein>
    <submittedName>
        <fullName evidence="4">GNAT family N-acetyltransferase</fullName>
        <ecNumber evidence="4">2.3.-.-</ecNumber>
    </submittedName>
</protein>
<evidence type="ECO:0000313" key="4">
    <source>
        <dbReference type="EMBL" id="MFC7383657.1"/>
    </source>
</evidence>
<name>A0ABW2P1W8_9ACTN</name>
<sequence>MRTTGGKYMKIVLDDLRGPEIAAFLEDHLREMHAITPSESVYALDLDRLRVPEVTFWSVYDGDRLVGCGAIKRIDGTHAEIKSMRTAPERRRDGVASLLLTHMLAEAKAMGIERLSLETGATEHFEQARKLYEKFGFEACGPFEGYGPDPHSYFMTRTI</sequence>
<keyword evidence="1 4" id="KW-0808">Transferase</keyword>
<accession>A0ABW2P1W8</accession>
<comment type="caution">
    <text evidence="4">The sequence shown here is derived from an EMBL/GenBank/DDBJ whole genome shotgun (WGS) entry which is preliminary data.</text>
</comment>
<organism evidence="4 5">
    <name type="scientific">Sphaerisporangium rhizosphaerae</name>
    <dbReference type="NCBI Taxonomy" id="2269375"/>
    <lineage>
        <taxon>Bacteria</taxon>
        <taxon>Bacillati</taxon>
        <taxon>Actinomycetota</taxon>
        <taxon>Actinomycetes</taxon>
        <taxon>Streptosporangiales</taxon>
        <taxon>Streptosporangiaceae</taxon>
        <taxon>Sphaerisporangium</taxon>
    </lineage>
</organism>
<dbReference type="CDD" id="cd04301">
    <property type="entry name" value="NAT_SF"/>
    <property type="match status" value="1"/>
</dbReference>
<dbReference type="InterPro" id="IPR016181">
    <property type="entry name" value="Acyl_CoA_acyltransferase"/>
</dbReference>
<gene>
    <name evidence="4" type="ORF">ACFQSB_15660</name>
</gene>
<dbReference type="PROSITE" id="PS51186">
    <property type="entry name" value="GNAT"/>
    <property type="match status" value="1"/>
</dbReference>
<reference evidence="5" key="1">
    <citation type="journal article" date="2019" name="Int. J. Syst. Evol. Microbiol.">
        <title>The Global Catalogue of Microorganisms (GCM) 10K type strain sequencing project: providing services to taxonomists for standard genome sequencing and annotation.</title>
        <authorList>
            <consortium name="The Broad Institute Genomics Platform"/>
            <consortium name="The Broad Institute Genome Sequencing Center for Infectious Disease"/>
            <person name="Wu L."/>
            <person name="Ma J."/>
        </authorList>
    </citation>
    <scope>NUCLEOTIDE SEQUENCE [LARGE SCALE GENOMIC DNA]</scope>
    <source>
        <strain evidence="5">CECT 7649</strain>
    </source>
</reference>
<evidence type="ECO:0000256" key="1">
    <source>
        <dbReference type="ARBA" id="ARBA00022679"/>
    </source>
</evidence>
<dbReference type="EMBL" id="JBHTCG010000009">
    <property type="protein sequence ID" value="MFC7383657.1"/>
    <property type="molecule type" value="Genomic_DNA"/>
</dbReference>
<keyword evidence="5" id="KW-1185">Reference proteome</keyword>
<evidence type="ECO:0000259" key="3">
    <source>
        <dbReference type="PROSITE" id="PS51186"/>
    </source>
</evidence>
<dbReference type="SUPFAM" id="SSF55729">
    <property type="entry name" value="Acyl-CoA N-acyltransferases (Nat)"/>
    <property type="match status" value="1"/>
</dbReference>
<feature type="domain" description="N-acetyltransferase" evidence="3">
    <location>
        <begin position="11"/>
        <end position="159"/>
    </location>
</feature>